<dbReference type="Gene3D" id="1.10.150.110">
    <property type="entry name" value="DNA polymerase beta, N-terminal domain-like"/>
    <property type="match status" value="1"/>
</dbReference>
<feature type="domain" description="Polymerase/histidinol phosphatase N-terminal" evidence="10">
    <location>
        <begin position="338"/>
        <end position="417"/>
    </location>
</feature>
<evidence type="ECO:0000256" key="5">
    <source>
        <dbReference type="ARBA" id="ARBA00022695"/>
    </source>
</evidence>
<keyword evidence="5" id="KW-0548">Nucleotidyltransferase</keyword>
<dbReference type="Pfam" id="PF14716">
    <property type="entry name" value="HHH_8"/>
    <property type="match status" value="1"/>
</dbReference>
<dbReference type="Proteomes" id="UP001164718">
    <property type="component" value="Chromosome"/>
</dbReference>
<evidence type="ECO:0000256" key="8">
    <source>
        <dbReference type="ARBA" id="ARBA00049244"/>
    </source>
</evidence>
<keyword evidence="12" id="KW-0378">Hydrolase</keyword>
<dbReference type="InterPro" id="IPR016195">
    <property type="entry name" value="Pol/histidinol_Pase-like"/>
</dbReference>
<feature type="domain" description="Helix-hairpin-helix DNA-binding motif class 1" evidence="9">
    <location>
        <begin position="125"/>
        <end position="144"/>
    </location>
</feature>
<dbReference type="CDD" id="cd00141">
    <property type="entry name" value="NT_POLXc"/>
    <property type="match status" value="1"/>
</dbReference>
<dbReference type="InterPro" id="IPR003141">
    <property type="entry name" value="Pol/His_phosphatase_N"/>
</dbReference>
<dbReference type="InterPro" id="IPR022311">
    <property type="entry name" value="PolX-like"/>
</dbReference>
<evidence type="ECO:0000256" key="6">
    <source>
        <dbReference type="ARBA" id="ARBA00022705"/>
    </source>
</evidence>
<dbReference type="SUPFAM" id="SSF89550">
    <property type="entry name" value="PHP domain-like"/>
    <property type="match status" value="1"/>
</dbReference>
<dbReference type="InterPro" id="IPR043519">
    <property type="entry name" value="NT_sf"/>
</dbReference>
<dbReference type="SUPFAM" id="SSF158702">
    <property type="entry name" value="Sec63 N-terminal domain-like"/>
    <property type="match status" value="1"/>
</dbReference>
<evidence type="ECO:0000256" key="7">
    <source>
        <dbReference type="ARBA" id="ARBA00022932"/>
    </source>
</evidence>
<dbReference type="Pfam" id="PF14520">
    <property type="entry name" value="HHH_5"/>
    <property type="match status" value="1"/>
</dbReference>
<dbReference type="SMART" id="SM00483">
    <property type="entry name" value="POLXc"/>
    <property type="match status" value="1"/>
</dbReference>
<dbReference type="InterPro" id="IPR027421">
    <property type="entry name" value="DNA_pol_lamdba_lyase_dom_sf"/>
</dbReference>
<dbReference type="Gene3D" id="3.30.210.10">
    <property type="entry name" value="DNA polymerase, thumb domain"/>
    <property type="match status" value="1"/>
</dbReference>
<dbReference type="EMBL" id="CP106878">
    <property type="protein sequence ID" value="WAA10203.1"/>
    <property type="molecule type" value="Genomic_DNA"/>
</dbReference>
<dbReference type="NCBIfam" id="NF006375">
    <property type="entry name" value="PRK08609.1"/>
    <property type="match status" value="1"/>
</dbReference>
<dbReference type="SUPFAM" id="SSF81301">
    <property type="entry name" value="Nucleotidyltransferase"/>
    <property type="match status" value="1"/>
</dbReference>
<sequence>MTVSKKEVILLLEKIALYMELSGANSFKVRAFHRASKALEQDERSIEEIDCLHDLPGIGKKTELVINEFIKTGHSHLLETLQNQVPKGFVYLLQIPGLGPKTIAKLHKQLGIETVDDLKKACLEGKIRNIKGFGEKTERNLLESIRKITERPARIPLAHMLPHAQWVESRLMDVKGIERFSRAGSLRRLKETLKDLDFVVATNNPKSVREQIIQFPHLKKIANLGESKVSCEFAFDIDVSVDFRIVRPEHFATTLHHFTGSKKHNVRMRQIAKGRKEKISEYGVEKIDTGERITFETEKTFYAHFDLPFISPELREDGSEIEQIDELPGLVTEGNIKGDLHMHTNWSDGVHSIEQMVEACRRRGYSYMAITDHSKHLAIANGLTEDRVQTQLETIQTLNDRYSDITILSGIELDILPDGSLDLTEDVLQQLDIVIASIHSAFHQSEAEIMRRFESACKNRYVNIIAHPTGRIIGRRDGYSVDIEQLFQLAKETNTALELNASPKRLDLKPELLMKGKRMGVKFVINTDAHSMESLSNMEIGVKFARKAWLTKEMILNTWDLDRLLPFFKEKNRGKG</sequence>
<evidence type="ECO:0000256" key="4">
    <source>
        <dbReference type="ARBA" id="ARBA00022679"/>
    </source>
</evidence>
<dbReference type="SMART" id="SM00481">
    <property type="entry name" value="POLIIIAc"/>
    <property type="match status" value="1"/>
</dbReference>
<dbReference type="GO" id="GO:0008270">
    <property type="term" value="F:zinc ion binding"/>
    <property type="evidence" value="ECO:0007669"/>
    <property type="project" value="TreeGrafter"/>
</dbReference>
<keyword evidence="4" id="KW-0808">Transferase</keyword>
<dbReference type="Gene3D" id="3.20.20.140">
    <property type="entry name" value="Metal-dependent hydrolases"/>
    <property type="match status" value="1"/>
</dbReference>
<dbReference type="InterPro" id="IPR047967">
    <property type="entry name" value="PolX_PHP"/>
</dbReference>
<dbReference type="Gene3D" id="3.30.460.10">
    <property type="entry name" value="Beta Polymerase, domain 2"/>
    <property type="match status" value="1"/>
</dbReference>
<dbReference type="Gene3D" id="1.10.150.20">
    <property type="entry name" value="5' to 3' exonuclease, C-terminal subdomain"/>
    <property type="match status" value="1"/>
</dbReference>
<accession>A0A9E8RWL4</accession>
<keyword evidence="12" id="KW-0540">Nuclease</keyword>
<dbReference type="Pfam" id="PF14791">
    <property type="entry name" value="DNA_pol_B_thumb"/>
    <property type="match status" value="1"/>
</dbReference>
<dbReference type="CDD" id="cd07436">
    <property type="entry name" value="PHP_PolX"/>
    <property type="match status" value="1"/>
</dbReference>
<feature type="domain" description="DNA-directed DNA polymerase X" evidence="11">
    <location>
        <begin position="2"/>
        <end position="316"/>
    </location>
</feature>
<dbReference type="GO" id="GO:0042578">
    <property type="term" value="F:phosphoric ester hydrolase activity"/>
    <property type="evidence" value="ECO:0007669"/>
    <property type="project" value="TreeGrafter"/>
</dbReference>
<evidence type="ECO:0000313" key="12">
    <source>
        <dbReference type="EMBL" id="WAA10203.1"/>
    </source>
</evidence>
<dbReference type="InterPro" id="IPR002054">
    <property type="entry name" value="DNA-dir_DNA_pol_X"/>
</dbReference>
<comment type="catalytic activity">
    <reaction evidence="8">
        <text>DNA(n) + a 2'-deoxyribonucleoside 5'-triphosphate = DNA(n+1) + diphosphate</text>
        <dbReference type="Rhea" id="RHEA:22508"/>
        <dbReference type="Rhea" id="RHEA-COMP:17339"/>
        <dbReference type="Rhea" id="RHEA-COMP:17340"/>
        <dbReference type="ChEBI" id="CHEBI:33019"/>
        <dbReference type="ChEBI" id="CHEBI:61560"/>
        <dbReference type="ChEBI" id="CHEBI:173112"/>
        <dbReference type="EC" id="2.7.7.7"/>
    </reaction>
</comment>
<dbReference type="InterPro" id="IPR010996">
    <property type="entry name" value="HHH_MUS81"/>
</dbReference>
<dbReference type="SUPFAM" id="SSF47802">
    <property type="entry name" value="DNA polymerase beta, N-terminal domain-like"/>
    <property type="match status" value="1"/>
</dbReference>
<gene>
    <name evidence="12" type="primary">polX</name>
    <name evidence="12" type="ORF">OE104_02345</name>
</gene>
<name>A0A9E8RWL4_9BACI</name>
<feature type="domain" description="Helix-hairpin-helix DNA-binding motif class 1" evidence="9">
    <location>
        <begin position="90"/>
        <end position="109"/>
    </location>
</feature>
<dbReference type="GO" id="GO:0005829">
    <property type="term" value="C:cytosol"/>
    <property type="evidence" value="ECO:0007669"/>
    <property type="project" value="TreeGrafter"/>
</dbReference>
<protein>
    <recommendedName>
        <fullName evidence="2">DNA-directed DNA polymerase</fullName>
        <ecNumber evidence="2">2.7.7.7</ecNumber>
    </recommendedName>
</protein>
<dbReference type="EC" id="2.7.7.7" evidence="2"/>
<evidence type="ECO:0000256" key="3">
    <source>
        <dbReference type="ARBA" id="ARBA00022634"/>
    </source>
</evidence>
<dbReference type="PIRSF" id="PIRSF005047">
    <property type="entry name" value="UCP005047_YshC"/>
    <property type="match status" value="1"/>
</dbReference>
<dbReference type="GO" id="GO:0003677">
    <property type="term" value="F:DNA binding"/>
    <property type="evidence" value="ECO:0007669"/>
    <property type="project" value="InterPro"/>
</dbReference>
<keyword evidence="6" id="KW-0235">DNA replication</keyword>
<dbReference type="PANTHER" id="PTHR36928:SF1">
    <property type="entry name" value="PHOSPHATASE YCDX-RELATED"/>
    <property type="match status" value="1"/>
</dbReference>
<dbReference type="KEGG" id="faf:OE104_02345"/>
<dbReference type="GO" id="GO:0004527">
    <property type="term" value="F:exonuclease activity"/>
    <property type="evidence" value="ECO:0007669"/>
    <property type="project" value="UniProtKB-KW"/>
</dbReference>
<dbReference type="RefSeq" id="WP_275417988.1">
    <property type="nucleotide sequence ID" value="NZ_CP106878.1"/>
</dbReference>
<dbReference type="InterPro" id="IPR037160">
    <property type="entry name" value="DNA_Pol_thumb_sf"/>
</dbReference>
<keyword evidence="7" id="KW-0239">DNA-directed DNA polymerase</keyword>
<dbReference type="InterPro" id="IPR050243">
    <property type="entry name" value="PHP_phosphatase"/>
</dbReference>
<dbReference type="FunFam" id="3.20.20.140:FF:000047">
    <property type="entry name" value="PHP domain-containing protein"/>
    <property type="match status" value="1"/>
</dbReference>
<dbReference type="PANTHER" id="PTHR36928">
    <property type="entry name" value="PHOSPHATASE YCDX-RELATED"/>
    <property type="match status" value="1"/>
</dbReference>
<dbReference type="GO" id="GO:0006281">
    <property type="term" value="P:DNA repair"/>
    <property type="evidence" value="ECO:0007669"/>
    <property type="project" value="InterPro"/>
</dbReference>
<proteinExistence type="predicted"/>
<dbReference type="GO" id="GO:0003887">
    <property type="term" value="F:DNA-directed DNA polymerase activity"/>
    <property type="evidence" value="ECO:0007669"/>
    <property type="project" value="UniProtKB-KW"/>
</dbReference>
<keyword evidence="3" id="KW-0237">DNA synthesis</keyword>
<evidence type="ECO:0000256" key="2">
    <source>
        <dbReference type="ARBA" id="ARBA00012417"/>
    </source>
</evidence>
<evidence type="ECO:0000259" key="10">
    <source>
        <dbReference type="SMART" id="SM00481"/>
    </source>
</evidence>
<evidence type="ECO:0000313" key="13">
    <source>
        <dbReference type="Proteomes" id="UP001164718"/>
    </source>
</evidence>
<dbReference type="AlphaFoldDB" id="A0A9E8RWL4"/>
<dbReference type="SMART" id="SM00278">
    <property type="entry name" value="HhH1"/>
    <property type="match status" value="3"/>
</dbReference>
<dbReference type="InterPro" id="IPR029398">
    <property type="entry name" value="PolB_thumb"/>
</dbReference>
<organism evidence="12 13">
    <name type="scientific">Fervidibacillus albus</name>
    <dbReference type="NCBI Taxonomy" id="2980026"/>
    <lineage>
        <taxon>Bacteria</taxon>
        <taxon>Bacillati</taxon>
        <taxon>Bacillota</taxon>
        <taxon>Bacilli</taxon>
        <taxon>Bacillales</taxon>
        <taxon>Bacillaceae</taxon>
        <taxon>Fervidibacillus</taxon>
    </lineage>
</organism>
<evidence type="ECO:0000259" key="9">
    <source>
        <dbReference type="SMART" id="SM00278"/>
    </source>
</evidence>
<dbReference type="Pfam" id="PF02811">
    <property type="entry name" value="PHP"/>
    <property type="match status" value="1"/>
</dbReference>
<feature type="domain" description="Helix-hairpin-helix DNA-binding motif class 1" evidence="9">
    <location>
        <begin position="50"/>
        <end position="69"/>
    </location>
</feature>
<evidence type="ECO:0000259" key="11">
    <source>
        <dbReference type="SMART" id="SM00483"/>
    </source>
</evidence>
<dbReference type="InterPro" id="IPR004013">
    <property type="entry name" value="PHP_dom"/>
</dbReference>
<comment type="cofactor">
    <cofactor evidence="1">
        <name>Mg(2+)</name>
        <dbReference type="ChEBI" id="CHEBI:18420"/>
    </cofactor>
</comment>
<keyword evidence="12" id="KW-0269">Exonuclease</keyword>
<reference evidence="12" key="1">
    <citation type="submission" date="2022-09" db="EMBL/GenBank/DDBJ databases">
        <title>Complete Genomes of Fervidibacillus albus and Fervidibacillus halotolerans isolated from tidal flat sediments.</title>
        <authorList>
            <person name="Kwon K.K."/>
            <person name="Yang S.-H."/>
            <person name="Park M.J."/>
            <person name="Oh H.-M."/>
        </authorList>
    </citation>
    <scope>NUCLEOTIDE SEQUENCE</scope>
    <source>
        <strain evidence="12">MEBiC13591</strain>
    </source>
</reference>
<keyword evidence="13" id="KW-1185">Reference proteome</keyword>
<evidence type="ECO:0000256" key="1">
    <source>
        <dbReference type="ARBA" id="ARBA00001946"/>
    </source>
</evidence>
<dbReference type="InterPro" id="IPR003583">
    <property type="entry name" value="Hlx-hairpin-Hlx_DNA-bd_motif"/>
</dbReference>